<feature type="domain" description="HTH psq-type" evidence="1">
    <location>
        <begin position="1"/>
        <end position="47"/>
    </location>
</feature>
<comment type="caution">
    <text evidence="2">The sequence shown here is derived from an EMBL/GenBank/DDBJ whole genome shotgun (WGS) entry which is preliminary data.</text>
</comment>
<evidence type="ECO:0000313" key="3">
    <source>
        <dbReference type="Proteomes" id="UP001154265"/>
    </source>
</evidence>
<keyword evidence="3" id="KW-1185">Reference proteome</keyword>
<dbReference type="Pfam" id="PF13358">
    <property type="entry name" value="DDE_3"/>
    <property type="match status" value="1"/>
</dbReference>
<dbReference type="Proteomes" id="UP001154265">
    <property type="component" value="Unassembled WGS sequence"/>
</dbReference>
<proteinExistence type="predicted"/>
<sequence>MPLPYSLDLRHKALRAIDQGEKKTQVCRLFNISRNTLDLWLKRRQQTGSVAPNTHYRRGPAPKVNDLDAFGTFAQEHGHLTQQQMAERWPEAISNRTIGKALKRIQFTRKKTYGYRERNEDRRQAFLTQLAHYDPAEIVYLDEAGVDNTIDYPYGYCHQSERFHALRLGHRTQRISMIAGWCDRQILAPMTFEGYCNSDLFENWVEQFLVPELNAGQLVVLDNASFHQSQRTQELIEQGASSLLFLPPYSPDLNKIEKFWARLKQYLGQTLNRFDLL</sequence>
<dbReference type="NCBIfam" id="NF033545">
    <property type="entry name" value="transpos_IS630"/>
    <property type="match status" value="1"/>
</dbReference>
<reference evidence="2" key="2">
    <citation type="submission" date="2022-01" db="EMBL/GenBank/DDBJ databases">
        <authorList>
            <person name="Zivanovic Y."/>
            <person name="Moreira D."/>
            <person name="Lopez-Garcia P."/>
        </authorList>
    </citation>
    <scope>NUCLEOTIDE SEQUENCE</scope>
    <source>
        <strain evidence="2">G9</strain>
    </source>
</reference>
<organism evidence="2 3">
    <name type="scientific">Candidatus Synechococcus calcipolaris G9</name>
    <dbReference type="NCBI Taxonomy" id="1497997"/>
    <lineage>
        <taxon>Bacteria</taxon>
        <taxon>Bacillati</taxon>
        <taxon>Cyanobacteriota</taxon>
        <taxon>Cyanophyceae</taxon>
        <taxon>Synechococcales</taxon>
        <taxon>Synechococcaceae</taxon>
        <taxon>Synechococcus</taxon>
    </lineage>
</organism>
<dbReference type="InterPro" id="IPR007889">
    <property type="entry name" value="HTH_Psq"/>
</dbReference>
<dbReference type="InterPro" id="IPR002622">
    <property type="entry name" value="Transposase_14"/>
</dbReference>
<accession>A0ABT6F1P7</accession>
<dbReference type="Gene3D" id="1.10.10.60">
    <property type="entry name" value="Homeodomain-like"/>
    <property type="match status" value="1"/>
</dbReference>
<protein>
    <submittedName>
        <fullName evidence="2">IS630 family transposase</fullName>
    </submittedName>
</protein>
<name>A0ABT6F1P7_9SYNE</name>
<dbReference type="Gene3D" id="3.30.420.10">
    <property type="entry name" value="Ribonuclease H-like superfamily/Ribonuclease H"/>
    <property type="match status" value="1"/>
</dbReference>
<dbReference type="PANTHER" id="PTHR46564:SF1">
    <property type="entry name" value="TRANSPOSASE"/>
    <property type="match status" value="1"/>
</dbReference>
<dbReference type="InterPro" id="IPR047655">
    <property type="entry name" value="Transpos_IS630-like"/>
</dbReference>
<gene>
    <name evidence="2" type="ORF">L3556_12515</name>
</gene>
<dbReference type="EMBL" id="JAKKUT010000005">
    <property type="protein sequence ID" value="MDG2991748.1"/>
    <property type="molecule type" value="Genomic_DNA"/>
</dbReference>
<evidence type="ECO:0000259" key="1">
    <source>
        <dbReference type="PROSITE" id="PS50960"/>
    </source>
</evidence>
<dbReference type="Pfam" id="PF01710">
    <property type="entry name" value="HTH_Tnp_IS630"/>
    <property type="match status" value="1"/>
</dbReference>
<reference evidence="2" key="1">
    <citation type="journal article" date="2022" name="Genome Biol. Evol.">
        <title>A New Gene Family Diagnostic for Intracellular Biomineralization of Amorphous Ca Carbonates by Cyanobacteria.</title>
        <authorList>
            <person name="Benzerara K."/>
            <person name="Duprat E."/>
            <person name="Bitard-Feildel T."/>
            <person name="Caumes G."/>
            <person name="Cassier-Chauvat C."/>
            <person name="Chauvat F."/>
            <person name="Dezi M."/>
            <person name="Diop S.I."/>
            <person name="Gaschignard G."/>
            <person name="Gorgen S."/>
            <person name="Gugger M."/>
            <person name="Lopez-Garcia P."/>
            <person name="Millet M."/>
            <person name="Skouri-Panet F."/>
            <person name="Moreira D."/>
            <person name="Callebaut I."/>
        </authorList>
    </citation>
    <scope>NUCLEOTIDE SEQUENCE</scope>
    <source>
        <strain evidence="2">G9</strain>
    </source>
</reference>
<dbReference type="InterPro" id="IPR036397">
    <property type="entry name" value="RNaseH_sf"/>
</dbReference>
<evidence type="ECO:0000313" key="2">
    <source>
        <dbReference type="EMBL" id="MDG2991748.1"/>
    </source>
</evidence>
<dbReference type="PANTHER" id="PTHR46564">
    <property type="entry name" value="TRANSPOSASE"/>
    <property type="match status" value="1"/>
</dbReference>
<dbReference type="InterPro" id="IPR038717">
    <property type="entry name" value="Tc1-like_DDE_dom"/>
</dbReference>
<dbReference type="SUPFAM" id="SSF46689">
    <property type="entry name" value="Homeodomain-like"/>
    <property type="match status" value="1"/>
</dbReference>
<dbReference type="RefSeq" id="WP_277867676.1">
    <property type="nucleotide sequence ID" value="NZ_JAKKUT010000005.1"/>
</dbReference>
<dbReference type="InterPro" id="IPR009057">
    <property type="entry name" value="Homeodomain-like_sf"/>
</dbReference>
<dbReference type="PROSITE" id="PS50960">
    <property type="entry name" value="HTH_PSQ"/>
    <property type="match status" value="1"/>
</dbReference>